<proteinExistence type="inferred from homology"/>
<dbReference type="GO" id="GO:0043531">
    <property type="term" value="F:ADP binding"/>
    <property type="evidence" value="ECO:0007669"/>
    <property type="project" value="InterPro"/>
</dbReference>
<dbReference type="InterPro" id="IPR005158">
    <property type="entry name" value="BTAD"/>
</dbReference>
<dbReference type="Gene3D" id="3.40.50.300">
    <property type="entry name" value="P-loop containing nucleotide triphosphate hydrolases"/>
    <property type="match status" value="1"/>
</dbReference>
<feature type="DNA-binding region" description="OmpR/PhoB-type" evidence="7">
    <location>
        <begin position="1"/>
        <end position="95"/>
    </location>
</feature>
<dbReference type="CDD" id="cd15831">
    <property type="entry name" value="BTAD"/>
    <property type="match status" value="1"/>
</dbReference>
<dbReference type="PROSITE" id="PS51755">
    <property type="entry name" value="OMPR_PHOB"/>
    <property type="match status" value="1"/>
</dbReference>
<dbReference type="PROSITE" id="PS50005">
    <property type="entry name" value="TPR"/>
    <property type="match status" value="2"/>
</dbReference>
<evidence type="ECO:0000313" key="10">
    <source>
        <dbReference type="EMBL" id="GHE85773.1"/>
    </source>
</evidence>
<dbReference type="Pfam" id="PF13424">
    <property type="entry name" value="TPR_12"/>
    <property type="match status" value="2"/>
</dbReference>
<name>A0A919A3F0_9ACTN</name>
<gene>
    <name evidence="10" type="primary">afsR</name>
    <name evidence="10" type="ORF">GCM10014715_47570</name>
</gene>
<evidence type="ECO:0000256" key="1">
    <source>
        <dbReference type="ARBA" id="ARBA00005820"/>
    </source>
</evidence>
<dbReference type="PANTHER" id="PTHR35807:SF1">
    <property type="entry name" value="TRANSCRIPTIONAL REGULATOR REDD"/>
    <property type="match status" value="1"/>
</dbReference>
<dbReference type="Proteomes" id="UP000641386">
    <property type="component" value="Unassembled WGS sequence"/>
</dbReference>
<dbReference type="InterPro" id="IPR051677">
    <property type="entry name" value="AfsR-DnrI-RedD_regulator"/>
</dbReference>
<feature type="repeat" description="TPR" evidence="6">
    <location>
        <begin position="760"/>
        <end position="793"/>
    </location>
</feature>
<dbReference type="SMART" id="SM00028">
    <property type="entry name" value="TPR"/>
    <property type="match status" value="5"/>
</dbReference>
<keyword evidence="2" id="KW-0902">Two-component regulatory system</keyword>
<feature type="domain" description="OmpR/PhoB-type" evidence="9">
    <location>
        <begin position="1"/>
        <end position="95"/>
    </location>
</feature>
<keyword evidence="5" id="KW-0804">Transcription</keyword>
<dbReference type="SMART" id="SM01043">
    <property type="entry name" value="BTAD"/>
    <property type="match status" value="1"/>
</dbReference>
<dbReference type="InterPro" id="IPR027417">
    <property type="entry name" value="P-loop_NTPase"/>
</dbReference>
<dbReference type="InterPro" id="IPR001867">
    <property type="entry name" value="OmpR/PhoB-type_DNA-bd"/>
</dbReference>
<dbReference type="SMART" id="SM00862">
    <property type="entry name" value="Trans_reg_C"/>
    <property type="match status" value="1"/>
</dbReference>
<dbReference type="PRINTS" id="PR00364">
    <property type="entry name" value="DISEASERSIST"/>
</dbReference>
<dbReference type="GO" id="GO:0003677">
    <property type="term" value="F:DNA binding"/>
    <property type="evidence" value="ECO:0007669"/>
    <property type="project" value="UniProtKB-UniRule"/>
</dbReference>
<comment type="similarity">
    <text evidence="1">Belongs to the AfsR/DnrI/RedD regulatory family.</text>
</comment>
<accession>A0A919A3F0</accession>
<evidence type="ECO:0000256" key="8">
    <source>
        <dbReference type="SAM" id="MobiDB-lite"/>
    </source>
</evidence>
<feature type="repeat" description="TPR" evidence="6">
    <location>
        <begin position="879"/>
        <end position="912"/>
    </location>
</feature>
<keyword evidence="11" id="KW-1185">Reference proteome</keyword>
<dbReference type="GO" id="GO:0006355">
    <property type="term" value="P:regulation of DNA-templated transcription"/>
    <property type="evidence" value="ECO:0007669"/>
    <property type="project" value="InterPro"/>
</dbReference>
<sequence>MAVECRVLGDIAVRVDGRPVELGPPKQRSVLAALLVDAPRTVPTSQLIDRVWGDRVPQRVRGTLYGYVSLLRKALEPAGKDASITRSSGGYALEVDRLAVDLHRFRALVRQARAVEDAGSRAQLFENALELWHGEPCAACDTPWFGTLREGLLRERFAVTLDFNDARLDLGLHGMLLPQLSALAQQDPLDERAAGQLMLALYRSGRSSDALRHYESLRRRLAEELGTDPGPELRRLYHRILTDSPVLAAPAPGSLSSVSSARTTHLQVSQRADSAEAPYATAADRPGDSDDQAPGERDGGDGQQLVPRLLPPAPALFVGRDEELAAARRLLGQVPTGPVTLLVTGPAGVGKTAFAVSAGHVLASRFADGQLYADLRAFDDEQVEPFTVLGAFLRALGVRGGAVPPDLTGRVHMYRTVLAQRKTLVVLDNAADARQVKDLMPSGARCAAVVTSRTTLPDLSGHRIPLGVLDSETGLALLREMIGADRTRAESDAARAIVSTCEGLPLAVWVAGARLAARPHWPLGKVARALADEQRKLDELAVGHIAVRAGLELTYRAMTPTNRHALRMLALLPTPDFSVWALAALLDLDLHRAEAVLDDLVEVHLVEAGSTGPAGTRHRLHDLVRLLGRERAEREVSPRDRAAALSRLLGASLYLADRAADSLSVDFQGISQTHLASWRPTPTDTAQLLTDPSAWFTAERQFLISVADQALDRDEITAAAALATALTTLFQIGGHFDDWERLQGRALEAALRGNHQHSATQLHRCLGELTTILDRYPEALDHFEQALTLADGADPAYLAGATAGLAYVHRLLGRYASAVRHFEQAAELARMAGNVNCLVYATNGIGVIELEQGRVEPAMERFSQCLRVSRDAGYRPGEAQALRCLGQSHRAHGDYQAAADCFRQAASISEGLGDRLTATHATCWLGDVLVRHGAQREGRRLLARALWTYREFGNLWGEAATLYSLAEAQLVAGRVAAARRRAEAAADLWRRIGSRTWLAIGLDTLAKAHTLAGDTAAASRARDEAAEVRRALATTWLT</sequence>
<dbReference type="SUPFAM" id="SSF52540">
    <property type="entry name" value="P-loop containing nucleoside triphosphate hydrolases"/>
    <property type="match status" value="1"/>
</dbReference>
<keyword evidence="4 7" id="KW-0238">DNA-binding</keyword>
<dbReference type="Pfam" id="PF03704">
    <property type="entry name" value="BTAD"/>
    <property type="match status" value="1"/>
</dbReference>
<dbReference type="Gene3D" id="1.25.40.10">
    <property type="entry name" value="Tetratricopeptide repeat domain"/>
    <property type="match status" value="2"/>
</dbReference>
<keyword evidence="6" id="KW-0802">TPR repeat</keyword>
<evidence type="ECO:0000256" key="4">
    <source>
        <dbReference type="ARBA" id="ARBA00023125"/>
    </source>
</evidence>
<organism evidence="10 11">
    <name type="scientific">Streptomyces spiralis</name>
    <dbReference type="NCBI Taxonomy" id="66376"/>
    <lineage>
        <taxon>Bacteria</taxon>
        <taxon>Bacillati</taxon>
        <taxon>Actinomycetota</taxon>
        <taxon>Actinomycetes</taxon>
        <taxon>Kitasatosporales</taxon>
        <taxon>Streptomycetaceae</taxon>
        <taxon>Streptomyces</taxon>
    </lineage>
</organism>
<protein>
    <submittedName>
        <fullName evidence="10">Regulatory protein AfsR</fullName>
    </submittedName>
</protein>
<dbReference type="Gene3D" id="1.10.10.10">
    <property type="entry name" value="Winged helix-like DNA-binding domain superfamily/Winged helix DNA-binding domain"/>
    <property type="match status" value="1"/>
</dbReference>
<feature type="compositionally biased region" description="Polar residues" evidence="8">
    <location>
        <begin position="254"/>
        <end position="272"/>
    </location>
</feature>
<evidence type="ECO:0000259" key="9">
    <source>
        <dbReference type="PROSITE" id="PS51755"/>
    </source>
</evidence>
<evidence type="ECO:0000256" key="5">
    <source>
        <dbReference type="ARBA" id="ARBA00023163"/>
    </source>
</evidence>
<evidence type="ECO:0000256" key="2">
    <source>
        <dbReference type="ARBA" id="ARBA00023012"/>
    </source>
</evidence>
<evidence type="ECO:0000256" key="6">
    <source>
        <dbReference type="PROSITE-ProRule" id="PRU00339"/>
    </source>
</evidence>
<dbReference type="CDD" id="cd00383">
    <property type="entry name" value="trans_reg_C"/>
    <property type="match status" value="1"/>
</dbReference>
<dbReference type="GO" id="GO:0000160">
    <property type="term" value="P:phosphorelay signal transduction system"/>
    <property type="evidence" value="ECO:0007669"/>
    <property type="project" value="UniProtKB-KW"/>
</dbReference>
<evidence type="ECO:0000256" key="7">
    <source>
        <dbReference type="PROSITE-ProRule" id="PRU01091"/>
    </source>
</evidence>
<reference evidence="10" key="2">
    <citation type="submission" date="2020-09" db="EMBL/GenBank/DDBJ databases">
        <authorList>
            <person name="Sun Q."/>
            <person name="Ohkuma M."/>
        </authorList>
    </citation>
    <scope>NUCLEOTIDE SEQUENCE</scope>
    <source>
        <strain evidence="10">JCM 3302</strain>
    </source>
</reference>
<dbReference type="SUPFAM" id="SSF48452">
    <property type="entry name" value="TPR-like"/>
    <property type="match status" value="3"/>
</dbReference>
<dbReference type="InterPro" id="IPR019734">
    <property type="entry name" value="TPR_rpt"/>
</dbReference>
<dbReference type="InterPro" id="IPR011990">
    <property type="entry name" value="TPR-like_helical_dom_sf"/>
</dbReference>
<comment type="caution">
    <text evidence="10">The sequence shown here is derived from an EMBL/GenBank/DDBJ whole genome shotgun (WGS) entry which is preliminary data.</text>
</comment>
<evidence type="ECO:0000313" key="11">
    <source>
        <dbReference type="Proteomes" id="UP000641386"/>
    </source>
</evidence>
<dbReference type="SUPFAM" id="SSF46894">
    <property type="entry name" value="C-terminal effector domain of the bipartite response regulators"/>
    <property type="match status" value="1"/>
</dbReference>
<dbReference type="InterPro" id="IPR016032">
    <property type="entry name" value="Sig_transdc_resp-reg_C-effctor"/>
</dbReference>
<reference evidence="10" key="1">
    <citation type="journal article" date="2014" name="Int. J. Syst. Evol. Microbiol.">
        <title>Complete genome sequence of Corynebacterium casei LMG S-19264T (=DSM 44701T), isolated from a smear-ripened cheese.</title>
        <authorList>
            <consortium name="US DOE Joint Genome Institute (JGI-PGF)"/>
            <person name="Walter F."/>
            <person name="Albersmeier A."/>
            <person name="Kalinowski J."/>
            <person name="Ruckert C."/>
        </authorList>
    </citation>
    <scope>NUCLEOTIDE SEQUENCE</scope>
    <source>
        <strain evidence="10">JCM 3302</strain>
    </source>
</reference>
<keyword evidence="3" id="KW-0805">Transcription regulation</keyword>
<dbReference type="RefSeq" id="WP_189903350.1">
    <property type="nucleotide sequence ID" value="NZ_BNBC01000023.1"/>
</dbReference>
<dbReference type="Pfam" id="PF00486">
    <property type="entry name" value="Trans_reg_C"/>
    <property type="match status" value="1"/>
</dbReference>
<evidence type="ECO:0000256" key="3">
    <source>
        <dbReference type="ARBA" id="ARBA00023015"/>
    </source>
</evidence>
<dbReference type="InterPro" id="IPR036388">
    <property type="entry name" value="WH-like_DNA-bd_sf"/>
</dbReference>
<dbReference type="EMBL" id="BNBC01000023">
    <property type="protein sequence ID" value="GHE85773.1"/>
    <property type="molecule type" value="Genomic_DNA"/>
</dbReference>
<feature type="region of interest" description="Disordered" evidence="8">
    <location>
        <begin position="251"/>
        <end position="306"/>
    </location>
</feature>
<dbReference type="AlphaFoldDB" id="A0A919A3F0"/>
<dbReference type="PANTHER" id="PTHR35807">
    <property type="entry name" value="TRANSCRIPTIONAL REGULATOR REDD-RELATED"/>
    <property type="match status" value="1"/>
</dbReference>